<keyword evidence="1" id="KW-1133">Transmembrane helix</keyword>
<dbReference type="AlphaFoldDB" id="A0A1I8NR49"/>
<dbReference type="VEuPathDB" id="VectorBase:SCAU001312"/>
<reference evidence="2" key="1">
    <citation type="submission" date="2020-05" db="UniProtKB">
        <authorList>
            <consortium name="EnsemblMetazoa"/>
        </authorList>
    </citation>
    <scope>IDENTIFICATION</scope>
    <source>
        <strain evidence="2">USDA</strain>
    </source>
</reference>
<keyword evidence="1" id="KW-0812">Transmembrane</keyword>
<sequence length="73" mass="8203">MFNWISTLKEKCNARTMAIFFGLLSTILIVVVVVLAVENSDNVYDLKEAYVKLEILELYIQNMTATTPATEGT</sequence>
<evidence type="ECO:0000313" key="2">
    <source>
        <dbReference type="EnsemblMetazoa" id="SCAU001312-PA"/>
    </source>
</evidence>
<evidence type="ECO:0000256" key="1">
    <source>
        <dbReference type="SAM" id="Phobius"/>
    </source>
</evidence>
<name>A0A1I8NR49_STOCA</name>
<feature type="transmembrane region" description="Helical" evidence="1">
    <location>
        <begin position="12"/>
        <end position="37"/>
    </location>
</feature>
<protein>
    <recommendedName>
        <fullName evidence="4">Nematode cuticle collagen N-terminal domain-containing protein</fullName>
    </recommendedName>
</protein>
<dbReference type="Proteomes" id="UP000095300">
    <property type="component" value="Unassembled WGS sequence"/>
</dbReference>
<evidence type="ECO:0008006" key="4">
    <source>
        <dbReference type="Google" id="ProtNLM"/>
    </source>
</evidence>
<gene>
    <name evidence="2" type="primary">106084214</name>
</gene>
<proteinExistence type="predicted"/>
<accession>A0A1I8NR49</accession>
<keyword evidence="1" id="KW-0472">Membrane</keyword>
<organism evidence="2 3">
    <name type="scientific">Stomoxys calcitrans</name>
    <name type="common">Stable fly</name>
    <name type="synonym">Conops calcitrans</name>
    <dbReference type="NCBI Taxonomy" id="35570"/>
    <lineage>
        <taxon>Eukaryota</taxon>
        <taxon>Metazoa</taxon>
        <taxon>Ecdysozoa</taxon>
        <taxon>Arthropoda</taxon>
        <taxon>Hexapoda</taxon>
        <taxon>Insecta</taxon>
        <taxon>Pterygota</taxon>
        <taxon>Neoptera</taxon>
        <taxon>Endopterygota</taxon>
        <taxon>Diptera</taxon>
        <taxon>Brachycera</taxon>
        <taxon>Muscomorpha</taxon>
        <taxon>Muscoidea</taxon>
        <taxon>Muscidae</taxon>
        <taxon>Stomoxys</taxon>
    </lineage>
</organism>
<keyword evidence="3" id="KW-1185">Reference proteome</keyword>
<dbReference type="EnsemblMetazoa" id="SCAU001312-RA">
    <property type="protein sequence ID" value="SCAU001312-PA"/>
    <property type="gene ID" value="SCAU001312"/>
</dbReference>
<evidence type="ECO:0000313" key="3">
    <source>
        <dbReference type="Proteomes" id="UP000095300"/>
    </source>
</evidence>